<dbReference type="InterPro" id="IPR045167">
    <property type="entry name" value="Hobbit"/>
</dbReference>
<feature type="compositionally biased region" description="Basic and acidic residues" evidence="1">
    <location>
        <begin position="258"/>
        <end position="274"/>
    </location>
</feature>
<protein>
    <submittedName>
        <fullName evidence="2">Golgi-body localization protein domain-containing protein</fullName>
    </submittedName>
</protein>
<gene>
    <name evidence="2" type="ORF">BJ684DRAFT_21639</name>
</gene>
<feature type="compositionally biased region" description="Low complexity" evidence="1">
    <location>
        <begin position="820"/>
        <end position="829"/>
    </location>
</feature>
<dbReference type="PANTHER" id="PTHR15678:SF6">
    <property type="entry name" value="BRIDGE-LIKE LIPID TRANSFER PROTEIN FAMILY MEMBER 2"/>
    <property type="match status" value="1"/>
</dbReference>
<sequence length="877" mass="97808">SRSTTYHSTASGSSLDEDRRFRAGNNVESNKVEGSGGVPEAYSNATSNLPTTYRRLKRFSLQLVNPQVSFSAGSIVSQANRRRHMNEGEDGQNNEENDEKDGAAKMSEDRVVLSSENFYLQYFSLIDPRYMGDDTNEKVKTKMLLRIQHLQLFSVMEQVTSSAGWWKRGLAPLCPEQEQDNGCLRMPLELFLHQYQGESGPFKCMVEGAISTVSYDKYNRLRFIQGGGESDHSNTSSGGASSTISGLHDPSDGAGHNAEGRPGGENKGEGNKGEEGEESSPYRTSQELDTVFIHIPRFLFTADPEQFGLLLTLVNDLIIYHEPMRKLVLDQVKAVVVSSSALDVYDGIVETMEQLQNSARDLYEVVQEAELESHIPGGLERVEQVRQQYHQLMDYFYIATEAINRAQRIMRPGVNEASRSVTRGTRAIMTADEVSWIALQVSREPLCEFTLIGADLVWKMLEDKSSVNSLQVEELTCVNLSSTANSPNDTSIFKDIIFPYLHGPHASERALAFASQKMLRVYWRELPPVGGIQVVEHFEVNLFPLTLQLTHEFGRQIMSYIFAERRRKRANEEHMEALETHDGMSGGGDRMGKTTKGSANSSATSSASSHNIAPSSSTGKDVRDKGKGVVEAQALARSVGLGEESTPIQLMQARAATNKTFLYIHVPGAPICLSYQGKKSKNFTDIRGFVFDFPTLKYQNKTWSWLDLTLQIKKDLYWSALSHTGSLMKEKLFHNTHHTPPVNASANLPYLTAYASEEEGSKCSNWEGDPNAMAERQIPGQRKSILEASRDKGLSEGLGDKGKRRRKPPAVVTRSSVGWHSLPRSSSGRLSHHLPRHLRLLLHPRVQKFQRVKGMALNGDGQSDEPFLDGYEKARRM</sequence>
<evidence type="ECO:0000313" key="2">
    <source>
        <dbReference type="EMBL" id="RKP11784.1"/>
    </source>
</evidence>
<dbReference type="EMBL" id="KZ988657">
    <property type="protein sequence ID" value="RKP11784.1"/>
    <property type="molecule type" value="Genomic_DNA"/>
</dbReference>
<dbReference type="AlphaFoldDB" id="A0A4P9XZI0"/>
<reference evidence="3" key="1">
    <citation type="journal article" date="2018" name="Nat. Microbiol.">
        <title>Leveraging single-cell genomics to expand the fungal tree of life.</title>
        <authorList>
            <person name="Ahrendt S.R."/>
            <person name="Quandt C.A."/>
            <person name="Ciobanu D."/>
            <person name="Clum A."/>
            <person name="Salamov A."/>
            <person name="Andreopoulos B."/>
            <person name="Cheng J.F."/>
            <person name="Woyke T."/>
            <person name="Pelin A."/>
            <person name="Henrissat B."/>
            <person name="Reynolds N.K."/>
            <person name="Benny G.L."/>
            <person name="Smith M.E."/>
            <person name="James T.Y."/>
            <person name="Grigoriev I.V."/>
        </authorList>
    </citation>
    <scope>NUCLEOTIDE SEQUENCE [LARGE SCALE GENOMIC DNA]</scope>
</reference>
<feature type="compositionally biased region" description="Basic and acidic residues" evidence="1">
    <location>
        <begin position="784"/>
        <end position="801"/>
    </location>
</feature>
<feature type="compositionally biased region" description="Low complexity" evidence="1">
    <location>
        <begin position="598"/>
        <end position="617"/>
    </location>
</feature>
<dbReference type="Proteomes" id="UP000267251">
    <property type="component" value="Unassembled WGS sequence"/>
</dbReference>
<feature type="non-terminal residue" evidence="2">
    <location>
        <position position="1"/>
    </location>
</feature>
<feature type="region of interest" description="Disordered" evidence="1">
    <location>
        <begin position="75"/>
        <end position="107"/>
    </location>
</feature>
<feature type="region of interest" description="Disordered" evidence="1">
    <location>
        <begin position="856"/>
        <end position="877"/>
    </location>
</feature>
<evidence type="ECO:0000313" key="3">
    <source>
        <dbReference type="Proteomes" id="UP000267251"/>
    </source>
</evidence>
<feature type="region of interest" description="Disordered" evidence="1">
    <location>
        <begin position="226"/>
        <end position="285"/>
    </location>
</feature>
<feature type="compositionally biased region" description="Acidic residues" evidence="1">
    <location>
        <begin position="88"/>
        <end position="99"/>
    </location>
</feature>
<feature type="compositionally biased region" description="Low complexity" evidence="1">
    <location>
        <begin position="233"/>
        <end position="246"/>
    </location>
</feature>
<dbReference type="Pfam" id="PF10344">
    <property type="entry name" value="Hobbit"/>
    <property type="match status" value="1"/>
</dbReference>
<feature type="region of interest" description="Disordered" evidence="1">
    <location>
        <begin position="768"/>
        <end position="831"/>
    </location>
</feature>
<dbReference type="OrthoDB" id="1562405at2759"/>
<evidence type="ECO:0000256" key="1">
    <source>
        <dbReference type="SAM" id="MobiDB-lite"/>
    </source>
</evidence>
<dbReference type="PANTHER" id="PTHR15678">
    <property type="entry name" value="ANTIGEN MLAA-22-RELATED"/>
    <property type="match status" value="1"/>
</dbReference>
<feature type="region of interest" description="Disordered" evidence="1">
    <location>
        <begin position="577"/>
        <end position="626"/>
    </location>
</feature>
<feature type="region of interest" description="Disordered" evidence="1">
    <location>
        <begin position="1"/>
        <end position="46"/>
    </location>
</feature>
<organism evidence="2 3">
    <name type="scientific">Piptocephalis cylindrospora</name>
    <dbReference type="NCBI Taxonomy" id="1907219"/>
    <lineage>
        <taxon>Eukaryota</taxon>
        <taxon>Fungi</taxon>
        <taxon>Fungi incertae sedis</taxon>
        <taxon>Zoopagomycota</taxon>
        <taxon>Zoopagomycotina</taxon>
        <taxon>Zoopagomycetes</taxon>
        <taxon>Zoopagales</taxon>
        <taxon>Piptocephalidaceae</taxon>
        <taxon>Piptocephalis</taxon>
    </lineage>
</organism>
<keyword evidence="3" id="KW-1185">Reference proteome</keyword>
<feature type="compositionally biased region" description="Polar residues" evidence="1">
    <location>
        <begin position="1"/>
        <end position="14"/>
    </location>
</feature>
<proteinExistence type="predicted"/>
<accession>A0A4P9XZI0</accession>
<name>A0A4P9XZI0_9FUNG</name>